<keyword evidence="1" id="KW-0143">Chaperone</keyword>
<protein>
    <submittedName>
        <fullName evidence="2">Molecular chaperone TorD family protein</fullName>
    </submittedName>
</protein>
<dbReference type="Pfam" id="PF02613">
    <property type="entry name" value="Nitrate_red_del"/>
    <property type="match status" value="1"/>
</dbReference>
<dbReference type="SUPFAM" id="SSF89155">
    <property type="entry name" value="TorD-like"/>
    <property type="match status" value="1"/>
</dbReference>
<evidence type="ECO:0000313" key="2">
    <source>
        <dbReference type="EMBL" id="KAA0256983.1"/>
    </source>
</evidence>
<accession>A0A5A8EZZ2</accession>
<dbReference type="AlphaFoldDB" id="A0A5A8EZZ2"/>
<comment type="caution">
    <text evidence="2">The sequence shown here is derived from an EMBL/GenBank/DDBJ whole genome shotgun (WGS) entry which is preliminary data.</text>
</comment>
<reference evidence="2 3" key="1">
    <citation type="submission" date="2019-06" db="EMBL/GenBank/DDBJ databases">
        <title>Genomic insights into carbon and energy metabolism of Deferribacter autotrophicus revealed new metabolic traits in the phylum Deferribacteres.</title>
        <authorList>
            <person name="Slobodkin A.I."/>
            <person name="Slobodkina G.B."/>
            <person name="Allioux M."/>
            <person name="Alain K."/>
            <person name="Jebbar M."/>
            <person name="Shadrin V."/>
            <person name="Kublanov I.V."/>
            <person name="Toshchakov S.V."/>
            <person name="Bonch-Osmolovskaya E.A."/>
        </authorList>
    </citation>
    <scope>NUCLEOTIDE SEQUENCE [LARGE SCALE GENOMIC DNA]</scope>
    <source>
        <strain evidence="2 3">SL50</strain>
    </source>
</reference>
<dbReference type="PANTHER" id="PTHR34227:SF11">
    <property type="entry name" value="CHAPERONE PROTEIN TORD"/>
    <property type="match status" value="1"/>
</dbReference>
<evidence type="ECO:0000313" key="3">
    <source>
        <dbReference type="Proteomes" id="UP000322876"/>
    </source>
</evidence>
<evidence type="ECO:0000256" key="1">
    <source>
        <dbReference type="ARBA" id="ARBA00023186"/>
    </source>
</evidence>
<dbReference type="OrthoDB" id="9790329at2"/>
<gene>
    <name evidence="2" type="ORF">FHQ18_10435</name>
</gene>
<dbReference type="Proteomes" id="UP000322876">
    <property type="component" value="Unassembled WGS sequence"/>
</dbReference>
<sequence length="231" mass="26648">MRCILIDFTVLKTNLLKGNFESIPYERLNPDQLGLESLSSVFFFLSLCYRYPDKEIYERIKEALPVFQDFFEDYVGHLPELPGQVDMEAEYVRLFVSNYGGVVAVPYASYYLEEEKLLMGETTVALRDMMNNEGFALKEDIKEVVDHVYIILEFCSGLINKIIDMKKKNENFINTLATLFTVLYNYIGKYVVDFSDKVIEGSNLAFYKDVSAALKGLFLELDEVLAEIFDL</sequence>
<dbReference type="InterPro" id="IPR050289">
    <property type="entry name" value="TorD/DmsD_chaperones"/>
</dbReference>
<dbReference type="PANTHER" id="PTHR34227">
    <property type="entry name" value="CHAPERONE PROTEIN YCDY"/>
    <property type="match status" value="1"/>
</dbReference>
<dbReference type="EMBL" id="VFJB01000009">
    <property type="protein sequence ID" value="KAA0256983.1"/>
    <property type="molecule type" value="Genomic_DNA"/>
</dbReference>
<dbReference type="Gene3D" id="1.10.3480.10">
    <property type="entry name" value="TorD-like"/>
    <property type="match status" value="1"/>
</dbReference>
<proteinExistence type="predicted"/>
<organism evidence="2 3">
    <name type="scientific">Deferribacter autotrophicus</name>
    <dbReference type="NCBI Taxonomy" id="500465"/>
    <lineage>
        <taxon>Bacteria</taxon>
        <taxon>Pseudomonadati</taxon>
        <taxon>Deferribacterota</taxon>
        <taxon>Deferribacteres</taxon>
        <taxon>Deferribacterales</taxon>
        <taxon>Deferribacteraceae</taxon>
        <taxon>Deferribacter</taxon>
    </lineage>
</organism>
<dbReference type="InterPro" id="IPR036411">
    <property type="entry name" value="TorD-like_sf"/>
</dbReference>
<dbReference type="InterPro" id="IPR020945">
    <property type="entry name" value="DMSO/NO3_reduct_chaperone"/>
</dbReference>
<name>A0A5A8EZZ2_9BACT</name>
<keyword evidence="3" id="KW-1185">Reference proteome</keyword>